<evidence type="ECO:0000313" key="3">
    <source>
        <dbReference type="Proteomes" id="UP000178911"/>
    </source>
</evidence>
<dbReference type="AlphaFoldDB" id="A0A1F8GHT0"/>
<sequence length="75" mass="8433">MMEKQKHKQGSGLKDIMKIAFTMNSGSKRKYSKINILKLLDEDIVNAARKSGEEHEVPTRTNSVMTGQLSRGIAR</sequence>
<evidence type="ECO:0000256" key="1">
    <source>
        <dbReference type="SAM" id="MobiDB-lite"/>
    </source>
</evidence>
<comment type="caution">
    <text evidence="2">The sequence shown here is derived from an EMBL/GenBank/DDBJ whole genome shotgun (WGS) entry which is preliminary data.</text>
</comment>
<protein>
    <submittedName>
        <fullName evidence="2">Uncharacterized protein</fullName>
    </submittedName>
</protein>
<name>A0A1F8GHT0_9BACT</name>
<proteinExistence type="predicted"/>
<dbReference type="Proteomes" id="UP000178911">
    <property type="component" value="Unassembled WGS sequence"/>
</dbReference>
<gene>
    <name evidence="2" type="ORF">A3A13_01515</name>
</gene>
<reference evidence="2 3" key="1">
    <citation type="journal article" date="2016" name="Nat. Commun.">
        <title>Thousands of microbial genomes shed light on interconnected biogeochemical processes in an aquifer system.</title>
        <authorList>
            <person name="Anantharaman K."/>
            <person name="Brown C.T."/>
            <person name="Hug L.A."/>
            <person name="Sharon I."/>
            <person name="Castelle C.J."/>
            <person name="Probst A.J."/>
            <person name="Thomas B.C."/>
            <person name="Singh A."/>
            <person name="Wilkins M.J."/>
            <person name="Karaoz U."/>
            <person name="Brodie E.L."/>
            <person name="Williams K.H."/>
            <person name="Hubbard S.S."/>
            <person name="Banfield J.F."/>
        </authorList>
    </citation>
    <scope>NUCLEOTIDE SEQUENCE [LARGE SCALE GENOMIC DNA]</scope>
</reference>
<feature type="compositionally biased region" description="Polar residues" evidence="1">
    <location>
        <begin position="59"/>
        <end position="69"/>
    </location>
</feature>
<evidence type="ECO:0000313" key="2">
    <source>
        <dbReference type="EMBL" id="OGN24952.1"/>
    </source>
</evidence>
<dbReference type="EMBL" id="MGKJ01000007">
    <property type="protein sequence ID" value="OGN24952.1"/>
    <property type="molecule type" value="Genomic_DNA"/>
</dbReference>
<feature type="region of interest" description="Disordered" evidence="1">
    <location>
        <begin position="50"/>
        <end position="75"/>
    </location>
</feature>
<accession>A0A1F8GHT0</accession>
<organism evidence="2 3">
    <name type="scientific">Candidatus Yanofskybacteria bacterium RIFCSPLOWO2_01_FULL_43_22</name>
    <dbReference type="NCBI Taxonomy" id="1802695"/>
    <lineage>
        <taxon>Bacteria</taxon>
        <taxon>Candidatus Yanofskyibacteriota</taxon>
    </lineage>
</organism>